<dbReference type="EMBL" id="CP069035">
    <property type="protein sequence ID" value="QRD02270.1"/>
    <property type="molecule type" value="Genomic_DNA"/>
</dbReference>
<protein>
    <submittedName>
        <fullName evidence="1">Uncharacterized protein</fullName>
    </submittedName>
</protein>
<dbReference type="Proteomes" id="UP000663193">
    <property type="component" value="Chromosome 13"/>
</dbReference>
<gene>
    <name evidence="1" type="ORF">JI435_417720</name>
</gene>
<organism evidence="1 2">
    <name type="scientific">Phaeosphaeria nodorum (strain SN15 / ATCC MYA-4574 / FGSC 10173)</name>
    <name type="common">Glume blotch fungus</name>
    <name type="synonym">Parastagonospora nodorum</name>
    <dbReference type="NCBI Taxonomy" id="321614"/>
    <lineage>
        <taxon>Eukaryota</taxon>
        <taxon>Fungi</taxon>
        <taxon>Dikarya</taxon>
        <taxon>Ascomycota</taxon>
        <taxon>Pezizomycotina</taxon>
        <taxon>Dothideomycetes</taxon>
        <taxon>Pleosporomycetidae</taxon>
        <taxon>Pleosporales</taxon>
        <taxon>Pleosporineae</taxon>
        <taxon>Phaeosphaeriaceae</taxon>
        <taxon>Parastagonospora</taxon>
    </lineage>
</organism>
<dbReference type="VEuPathDB" id="FungiDB:JI435_417720"/>
<keyword evidence="2" id="KW-1185">Reference proteome</keyword>
<evidence type="ECO:0000313" key="2">
    <source>
        <dbReference type="Proteomes" id="UP000663193"/>
    </source>
</evidence>
<accession>A0A7U2I581</accession>
<dbReference type="AlphaFoldDB" id="A0A7U2I581"/>
<reference evidence="2" key="1">
    <citation type="journal article" date="2021" name="BMC Genomics">
        <title>Chromosome-level genome assembly and manually-curated proteome of model necrotroph Parastagonospora nodorum Sn15 reveals a genome-wide trove of candidate effector homologs, and redundancy of virulence-related functions within an accessory chromosome.</title>
        <authorList>
            <person name="Bertazzoni S."/>
            <person name="Jones D.A.B."/>
            <person name="Phan H.T."/>
            <person name="Tan K.-C."/>
            <person name="Hane J.K."/>
        </authorList>
    </citation>
    <scope>NUCLEOTIDE SEQUENCE [LARGE SCALE GENOMIC DNA]</scope>
    <source>
        <strain evidence="2">SN15 / ATCC MYA-4574 / FGSC 10173)</strain>
    </source>
</reference>
<name>A0A7U2I581_PHANO</name>
<evidence type="ECO:0000313" key="1">
    <source>
        <dbReference type="EMBL" id="QRD02270.1"/>
    </source>
</evidence>
<proteinExistence type="predicted"/>
<sequence length="74" mass="8376">MLDSSLYVASQAQRLATTNSRLHSANGSFECDKDLDTISRIDCANQDRMSDYGAEQTLYLDIFPKNFKSPHLFI</sequence>